<dbReference type="PRINTS" id="PR00162">
    <property type="entry name" value="RIESKE"/>
</dbReference>
<feature type="region of interest" description="Disordered" evidence="10">
    <location>
        <begin position="1"/>
        <end position="33"/>
    </location>
</feature>
<evidence type="ECO:0000256" key="7">
    <source>
        <dbReference type="ARBA" id="ARBA00023157"/>
    </source>
</evidence>
<evidence type="ECO:0000256" key="2">
    <source>
        <dbReference type="ARBA" id="ARBA00015816"/>
    </source>
</evidence>
<comment type="cofactor">
    <cofactor evidence="9">
        <name>[2Fe-2S] cluster</name>
        <dbReference type="ChEBI" id="CHEBI:190135"/>
    </cofactor>
</comment>
<dbReference type="PANTHER" id="PTHR10134">
    <property type="entry name" value="CYTOCHROME B-C1 COMPLEX SUBUNIT RIESKE, MITOCHONDRIAL"/>
    <property type="match status" value="1"/>
</dbReference>
<reference evidence="13" key="1">
    <citation type="submission" date="2023-07" db="EMBL/GenBank/DDBJ databases">
        <title>30 novel species of actinomycetes from the DSMZ collection.</title>
        <authorList>
            <person name="Nouioui I."/>
        </authorList>
    </citation>
    <scope>NUCLEOTIDE SEQUENCE [LARGE SCALE GENOMIC DNA]</scope>
    <source>
        <strain evidence="13">DSM 44938</strain>
    </source>
</reference>
<evidence type="ECO:0000259" key="11">
    <source>
        <dbReference type="PROSITE" id="PS51296"/>
    </source>
</evidence>
<dbReference type="InterPro" id="IPR017941">
    <property type="entry name" value="Rieske_2Fe-2S"/>
</dbReference>
<comment type="caution">
    <text evidence="12">The sequence shown here is derived from an EMBL/GenBank/DDBJ whole genome shotgun (WGS) entry which is preliminary data.</text>
</comment>
<keyword evidence="7" id="KW-1015">Disulfide bond</keyword>
<name>A0ABU2MRX0_9ACTN</name>
<keyword evidence="5" id="KW-0408">Iron</keyword>
<evidence type="ECO:0000256" key="9">
    <source>
        <dbReference type="ARBA" id="ARBA00034078"/>
    </source>
</evidence>
<dbReference type="EMBL" id="JAVREL010000007">
    <property type="protein sequence ID" value="MDT0343844.1"/>
    <property type="molecule type" value="Genomic_DNA"/>
</dbReference>
<dbReference type="CDD" id="cd03467">
    <property type="entry name" value="Rieske"/>
    <property type="match status" value="1"/>
</dbReference>
<sequence>MTACGSGDGDGEREGGGQGERLAATSDIPAGGGKVFGDRRVVVVVVQPADGEFRAFSAVCTHRGCTVSEVRDGTIDCACHGSKFAIEDGGVVRGPATEPLPEERITVRGEFVHLA</sequence>
<organism evidence="12 13">
    <name type="scientific">Streptomyces litchfieldiae</name>
    <dbReference type="NCBI Taxonomy" id="3075543"/>
    <lineage>
        <taxon>Bacteria</taxon>
        <taxon>Bacillati</taxon>
        <taxon>Actinomycetota</taxon>
        <taxon>Actinomycetes</taxon>
        <taxon>Kitasatosporales</taxon>
        <taxon>Streptomycetaceae</taxon>
        <taxon>Streptomyces</taxon>
    </lineage>
</organism>
<comment type="function">
    <text evidence="1">Iron-sulfur subunit of the cytochrome bc1 complex, an essential component of the respiratory electron transport chain required for ATP synthesis. The bc1 complex catalyzes the oxidation of menaquinol and the reduction of cytochrome c in the respiratory chain. The bc1 complex operates through a Q-cycle mechanism that couples electron transfer to generation of the proton gradient that drives ATP synthesis.</text>
</comment>
<dbReference type="Pfam" id="PF00355">
    <property type="entry name" value="Rieske"/>
    <property type="match status" value="1"/>
</dbReference>
<feature type="domain" description="Rieske" evidence="11">
    <location>
        <begin position="20"/>
        <end position="114"/>
    </location>
</feature>
<gene>
    <name evidence="12" type="ORF">RM590_14650</name>
</gene>
<dbReference type="InterPro" id="IPR036922">
    <property type="entry name" value="Rieske_2Fe-2S_sf"/>
</dbReference>
<proteinExistence type="predicted"/>
<dbReference type="Proteomes" id="UP001183246">
    <property type="component" value="Unassembled WGS sequence"/>
</dbReference>
<dbReference type="InterPro" id="IPR005805">
    <property type="entry name" value="Rieske_Fe-S_prot_C"/>
</dbReference>
<accession>A0ABU2MRX0</accession>
<keyword evidence="6" id="KW-0411">Iron-sulfur</keyword>
<dbReference type="PROSITE" id="PS51296">
    <property type="entry name" value="RIESKE"/>
    <property type="match status" value="1"/>
</dbReference>
<evidence type="ECO:0000256" key="3">
    <source>
        <dbReference type="ARBA" id="ARBA00022714"/>
    </source>
</evidence>
<evidence type="ECO:0000256" key="6">
    <source>
        <dbReference type="ARBA" id="ARBA00023014"/>
    </source>
</evidence>
<dbReference type="Gene3D" id="2.102.10.10">
    <property type="entry name" value="Rieske [2Fe-2S] iron-sulphur domain"/>
    <property type="match status" value="1"/>
</dbReference>
<protein>
    <recommendedName>
        <fullName evidence="2">Cytochrome bc1 complex Rieske iron-sulfur subunit</fullName>
    </recommendedName>
    <alternativeName>
        <fullName evidence="8">Cytochrome bc1 reductase complex subunit QcrA</fullName>
    </alternativeName>
</protein>
<evidence type="ECO:0000256" key="1">
    <source>
        <dbReference type="ARBA" id="ARBA00002494"/>
    </source>
</evidence>
<evidence type="ECO:0000256" key="8">
    <source>
        <dbReference type="ARBA" id="ARBA00029586"/>
    </source>
</evidence>
<keyword evidence="13" id="KW-1185">Reference proteome</keyword>
<evidence type="ECO:0000313" key="13">
    <source>
        <dbReference type="Proteomes" id="UP001183246"/>
    </source>
</evidence>
<dbReference type="SUPFAM" id="SSF50022">
    <property type="entry name" value="ISP domain"/>
    <property type="match status" value="1"/>
</dbReference>
<evidence type="ECO:0000256" key="10">
    <source>
        <dbReference type="SAM" id="MobiDB-lite"/>
    </source>
</evidence>
<keyword evidence="4" id="KW-0479">Metal-binding</keyword>
<dbReference type="InterPro" id="IPR014349">
    <property type="entry name" value="Rieske_Fe-S_prot"/>
</dbReference>
<evidence type="ECO:0000256" key="4">
    <source>
        <dbReference type="ARBA" id="ARBA00022723"/>
    </source>
</evidence>
<evidence type="ECO:0000256" key="5">
    <source>
        <dbReference type="ARBA" id="ARBA00023004"/>
    </source>
</evidence>
<keyword evidence="3" id="KW-0001">2Fe-2S</keyword>
<evidence type="ECO:0000313" key="12">
    <source>
        <dbReference type="EMBL" id="MDT0343844.1"/>
    </source>
</evidence>